<dbReference type="InterPro" id="IPR018673">
    <property type="entry name" value="DUF2141"/>
</dbReference>
<dbReference type="RefSeq" id="WP_343211387.1">
    <property type="nucleotide sequence ID" value="NZ_CP123587.1"/>
</dbReference>
<name>A0ABZ2Y321_9RHOB</name>
<dbReference type="EMBL" id="CP123587">
    <property type="protein sequence ID" value="WZK91484.1"/>
    <property type="molecule type" value="Genomic_DNA"/>
</dbReference>
<sequence>MKYIVTATLFSAMFGSAAYAESINVTIQNTTNFGTVRAAVFTNQAAFDGSQAVAKSMIKASDGHTVVTFKDLKPGRNGIAVFHDLNGNETLDRNLFGAPKEPFGFSNDPKIGFSAPRFDKFDFKFDGEPINIIINLNGA</sequence>
<protein>
    <submittedName>
        <fullName evidence="2">DUF2141 domain-containing protein</fullName>
    </submittedName>
</protein>
<keyword evidence="1" id="KW-0732">Signal</keyword>
<dbReference type="Pfam" id="PF09912">
    <property type="entry name" value="DUF2141"/>
    <property type="match status" value="1"/>
</dbReference>
<evidence type="ECO:0000313" key="3">
    <source>
        <dbReference type="Proteomes" id="UP001623232"/>
    </source>
</evidence>
<organism evidence="2 3">
    <name type="scientific">Aliisedimentitalea scapharcae</name>
    <dbReference type="NCBI Taxonomy" id="1524259"/>
    <lineage>
        <taxon>Bacteria</taxon>
        <taxon>Pseudomonadati</taxon>
        <taxon>Pseudomonadota</taxon>
        <taxon>Alphaproteobacteria</taxon>
        <taxon>Rhodobacterales</taxon>
        <taxon>Roseobacteraceae</taxon>
        <taxon>Aliisedimentitalea</taxon>
    </lineage>
</organism>
<keyword evidence="3" id="KW-1185">Reference proteome</keyword>
<dbReference type="Proteomes" id="UP001623232">
    <property type="component" value="Plasmid unnamed3"/>
</dbReference>
<proteinExistence type="predicted"/>
<keyword evidence="2" id="KW-0614">Plasmid</keyword>
<evidence type="ECO:0000313" key="2">
    <source>
        <dbReference type="EMBL" id="WZK91484.1"/>
    </source>
</evidence>
<accession>A0ABZ2Y321</accession>
<geneLocation type="plasmid" evidence="2 3">
    <name>unnamed3</name>
</geneLocation>
<evidence type="ECO:0000256" key="1">
    <source>
        <dbReference type="SAM" id="SignalP"/>
    </source>
</evidence>
<feature type="signal peptide" evidence="1">
    <location>
        <begin position="1"/>
        <end position="20"/>
    </location>
</feature>
<reference evidence="2 3" key="1">
    <citation type="submission" date="2023-04" db="EMBL/GenBank/DDBJ databases">
        <title>Complete genome sequence of Alisedimentitalea scapharcae.</title>
        <authorList>
            <person name="Rong J.-C."/>
            <person name="Yi M.-L."/>
            <person name="Zhao Q."/>
        </authorList>
    </citation>
    <scope>NUCLEOTIDE SEQUENCE [LARGE SCALE GENOMIC DNA]</scope>
    <source>
        <strain evidence="2 3">KCTC 42119</strain>
        <plasmid evidence="2 3">unnamed3</plasmid>
    </source>
</reference>
<feature type="chain" id="PRO_5045545926" evidence="1">
    <location>
        <begin position="21"/>
        <end position="139"/>
    </location>
</feature>
<gene>
    <name evidence="2" type="ORF">QEZ52_22920</name>
</gene>